<dbReference type="PROSITE" id="PS50989">
    <property type="entry name" value="COA_CT_CTER"/>
    <property type="match status" value="1"/>
</dbReference>
<dbReference type="InterPro" id="IPR016185">
    <property type="entry name" value="PreATP-grasp_dom_sf"/>
</dbReference>
<dbReference type="CDD" id="cd06850">
    <property type="entry name" value="biotinyl_domain"/>
    <property type="match status" value="1"/>
</dbReference>
<evidence type="ECO:0000256" key="5">
    <source>
        <dbReference type="ARBA" id="ARBA00022741"/>
    </source>
</evidence>
<feature type="domain" description="ATP-grasp" evidence="11">
    <location>
        <begin position="120"/>
        <end position="327"/>
    </location>
</feature>
<dbReference type="InterPro" id="IPR011053">
    <property type="entry name" value="Single_hybrid_motif"/>
</dbReference>
<dbReference type="InterPro" id="IPR000089">
    <property type="entry name" value="Biotin_lipoyl"/>
</dbReference>
<dbReference type="InterPro" id="IPR011761">
    <property type="entry name" value="ATP-grasp"/>
</dbReference>
<dbReference type="PANTHER" id="PTHR48095">
    <property type="entry name" value="PYRUVATE CARBOXYLASE SUBUNIT A"/>
    <property type="match status" value="1"/>
</dbReference>
<keyword evidence="6 9" id="KW-0067">ATP-binding</keyword>
<dbReference type="PROSITE" id="PS00188">
    <property type="entry name" value="BIOTIN"/>
    <property type="match status" value="1"/>
</dbReference>
<dbReference type="PROSITE" id="PS50979">
    <property type="entry name" value="BC"/>
    <property type="match status" value="1"/>
</dbReference>
<feature type="domain" description="Lipoyl-binding" evidence="10">
    <location>
        <begin position="493"/>
        <end position="571"/>
    </location>
</feature>
<evidence type="ECO:0000256" key="6">
    <source>
        <dbReference type="ARBA" id="ARBA00022840"/>
    </source>
</evidence>
<dbReference type="SMART" id="SM00878">
    <property type="entry name" value="Biotin_carb_C"/>
    <property type="match status" value="1"/>
</dbReference>
<keyword evidence="7" id="KW-0092">Biotin</keyword>
<dbReference type="Pfam" id="PF02785">
    <property type="entry name" value="Biotin_carb_C"/>
    <property type="match status" value="1"/>
</dbReference>
<organism evidence="15 16">
    <name type="scientific">Cupriavidus basilensis</name>
    <dbReference type="NCBI Taxonomy" id="68895"/>
    <lineage>
        <taxon>Bacteria</taxon>
        <taxon>Pseudomonadati</taxon>
        <taxon>Pseudomonadota</taxon>
        <taxon>Betaproteobacteria</taxon>
        <taxon>Burkholderiales</taxon>
        <taxon>Burkholderiaceae</taxon>
        <taxon>Cupriavidus</taxon>
    </lineage>
</organism>
<evidence type="ECO:0000256" key="9">
    <source>
        <dbReference type="PROSITE-ProRule" id="PRU00409"/>
    </source>
</evidence>
<dbReference type="InterPro" id="IPR005482">
    <property type="entry name" value="Biotin_COase_C"/>
</dbReference>
<dbReference type="SUPFAM" id="SSF51230">
    <property type="entry name" value="Single hybrid motif"/>
    <property type="match status" value="1"/>
</dbReference>
<dbReference type="GO" id="GO:0003989">
    <property type="term" value="F:acetyl-CoA carboxylase activity"/>
    <property type="evidence" value="ECO:0007669"/>
    <property type="project" value="UniProtKB-EC"/>
</dbReference>
<dbReference type="GO" id="GO:0005524">
    <property type="term" value="F:ATP binding"/>
    <property type="evidence" value="ECO:0007669"/>
    <property type="project" value="UniProtKB-UniRule"/>
</dbReference>
<evidence type="ECO:0000259" key="14">
    <source>
        <dbReference type="PROSITE" id="PS50989"/>
    </source>
</evidence>
<keyword evidence="8" id="KW-0511">Multifunctional enzyme</keyword>
<proteinExistence type="predicted"/>
<evidence type="ECO:0000259" key="10">
    <source>
        <dbReference type="PROSITE" id="PS50968"/>
    </source>
</evidence>
<dbReference type="InterPro" id="IPR001882">
    <property type="entry name" value="Biotin_BS"/>
</dbReference>
<keyword evidence="5 9" id="KW-0547">Nucleotide-binding</keyword>
<evidence type="ECO:0000259" key="11">
    <source>
        <dbReference type="PROSITE" id="PS50975"/>
    </source>
</evidence>
<evidence type="ECO:0000313" key="15">
    <source>
        <dbReference type="EMBL" id="AJG21063.1"/>
    </source>
</evidence>
<comment type="cofactor">
    <cofactor evidence="1">
        <name>biotin</name>
        <dbReference type="ChEBI" id="CHEBI:57586"/>
    </cofactor>
</comment>
<feature type="domain" description="CoA carboxyltransferase C-terminal" evidence="14">
    <location>
        <begin position="849"/>
        <end position="1098"/>
    </location>
</feature>
<dbReference type="GO" id="GO:0046872">
    <property type="term" value="F:metal ion binding"/>
    <property type="evidence" value="ECO:0007669"/>
    <property type="project" value="InterPro"/>
</dbReference>
<dbReference type="InterPro" id="IPR034733">
    <property type="entry name" value="AcCoA_carboxyl_beta"/>
</dbReference>
<accession>A0A0C4YE17</accession>
<dbReference type="InterPro" id="IPR011762">
    <property type="entry name" value="COA_CT_N"/>
</dbReference>
<dbReference type="Gene3D" id="3.40.50.20">
    <property type="match status" value="1"/>
</dbReference>
<evidence type="ECO:0000256" key="4">
    <source>
        <dbReference type="ARBA" id="ARBA00022598"/>
    </source>
</evidence>
<dbReference type="Gene3D" id="3.90.226.10">
    <property type="entry name" value="2-enoyl-CoA Hydratase, Chain A, domain 1"/>
    <property type="match status" value="2"/>
</dbReference>
<dbReference type="Gene3D" id="2.40.50.100">
    <property type="match status" value="1"/>
</dbReference>
<dbReference type="GO" id="GO:2001295">
    <property type="term" value="P:malonyl-CoA biosynthetic process"/>
    <property type="evidence" value="ECO:0007669"/>
    <property type="project" value="UniProtKB-UniPathway"/>
</dbReference>
<comment type="pathway">
    <text evidence="2">Lipid metabolism; malonyl-CoA biosynthesis; malonyl-CoA from acetyl-CoA: step 1/1.</text>
</comment>
<dbReference type="AlphaFoldDB" id="A0A0C4YE17"/>
<dbReference type="UniPathway" id="UPA00655">
    <property type="reaction ID" value="UER00711"/>
</dbReference>
<dbReference type="EC" id="6.4.1.2" evidence="3"/>
<dbReference type="Pfam" id="PF00289">
    <property type="entry name" value="Biotin_carb_N"/>
    <property type="match status" value="1"/>
</dbReference>
<name>A0A0C4YE17_9BURK</name>
<dbReference type="Gene3D" id="3.30.470.20">
    <property type="entry name" value="ATP-grasp fold, B domain"/>
    <property type="match status" value="1"/>
</dbReference>
<dbReference type="RefSeq" id="WP_043349878.1">
    <property type="nucleotide sequence ID" value="NZ_CP010536.1"/>
</dbReference>
<feature type="domain" description="CoA carboxyltransferase N-terminal" evidence="13">
    <location>
        <begin position="592"/>
        <end position="857"/>
    </location>
</feature>
<dbReference type="EMBL" id="CP010536">
    <property type="protein sequence ID" value="AJG21063.1"/>
    <property type="molecule type" value="Genomic_DNA"/>
</dbReference>
<keyword evidence="16" id="KW-1185">Reference proteome</keyword>
<evidence type="ECO:0000256" key="1">
    <source>
        <dbReference type="ARBA" id="ARBA00001953"/>
    </source>
</evidence>
<dbReference type="OrthoDB" id="9803706at2"/>
<dbReference type="Pfam" id="PF02786">
    <property type="entry name" value="CPSase_L_D2"/>
    <property type="match status" value="1"/>
</dbReference>
<evidence type="ECO:0000259" key="12">
    <source>
        <dbReference type="PROSITE" id="PS50979"/>
    </source>
</evidence>
<dbReference type="PROSITE" id="PS50980">
    <property type="entry name" value="COA_CT_NTER"/>
    <property type="match status" value="1"/>
</dbReference>
<dbReference type="InterPro" id="IPR011764">
    <property type="entry name" value="Biotin_carboxylation_dom"/>
</dbReference>
<dbReference type="InterPro" id="IPR005479">
    <property type="entry name" value="CPAse_ATP-bd"/>
</dbReference>
<dbReference type="SUPFAM" id="SSF56059">
    <property type="entry name" value="Glutathione synthetase ATP-binding domain-like"/>
    <property type="match status" value="1"/>
</dbReference>
<evidence type="ECO:0000256" key="8">
    <source>
        <dbReference type="ARBA" id="ARBA00023268"/>
    </source>
</evidence>
<reference evidence="15 16" key="1">
    <citation type="journal article" date="2015" name="Genome Announc.">
        <title>Complete Genome Sequence of Cupriavidus basilensis 4G11, Isolated from the Oak Ridge Field Research Center Site.</title>
        <authorList>
            <person name="Ray J."/>
            <person name="Waters R.J."/>
            <person name="Skerker J.M."/>
            <person name="Kuehl J.V."/>
            <person name="Price M.N."/>
            <person name="Huang J."/>
            <person name="Chakraborty R."/>
            <person name="Arkin A.P."/>
            <person name="Deutschbauer A."/>
        </authorList>
    </citation>
    <scope>NUCLEOTIDE SEQUENCE [LARGE SCALE GENOMIC DNA]</scope>
    <source>
        <strain evidence="15">4G11</strain>
    </source>
</reference>
<protein>
    <recommendedName>
        <fullName evidence="3">acetyl-CoA carboxylase</fullName>
        <ecNumber evidence="3">6.4.1.2</ecNumber>
    </recommendedName>
</protein>
<dbReference type="InterPro" id="IPR013815">
    <property type="entry name" value="ATP_grasp_subdomain_1"/>
</dbReference>
<dbReference type="SUPFAM" id="SSF52440">
    <property type="entry name" value="PreATP-grasp domain"/>
    <property type="match status" value="1"/>
</dbReference>
<gene>
    <name evidence="15" type="ORF">RR42_m3698</name>
</gene>
<dbReference type="InterPro" id="IPR029045">
    <property type="entry name" value="ClpP/crotonase-like_dom_sf"/>
</dbReference>
<evidence type="ECO:0000313" key="16">
    <source>
        <dbReference type="Proteomes" id="UP000031843"/>
    </source>
</evidence>
<evidence type="ECO:0000256" key="3">
    <source>
        <dbReference type="ARBA" id="ARBA00013058"/>
    </source>
</evidence>
<dbReference type="PROSITE" id="PS00867">
    <property type="entry name" value="CPSASE_2"/>
    <property type="match status" value="1"/>
</dbReference>
<dbReference type="InterPro" id="IPR011763">
    <property type="entry name" value="COA_CT_C"/>
</dbReference>
<dbReference type="Proteomes" id="UP000031843">
    <property type="component" value="Chromosome main"/>
</dbReference>
<dbReference type="KEGG" id="cbw:RR42_m3698"/>
<dbReference type="SUPFAM" id="SSF52096">
    <property type="entry name" value="ClpP/crotonase"/>
    <property type="match status" value="2"/>
</dbReference>
<dbReference type="InterPro" id="IPR051602">
    <property type="entry name" value="ACC_Biotin_Carboxylase"/>
</dbReference>
<dbReference type="PROSITE" id="PS50975">
    <property type="entry name" value="ATP_GRASP"/>
    <property type="match status" value="1"/>
</dbReference>
<dbReference type="Gene3D" id="3.30.1490.20">
    <property type="entry name" value="ATP-grasp fold, A domain"/>
    <property type="match status" value="1"/>
</dbReference>
<evidence type="ECO:0000259" key="13">
    <source>
        <dbReference type="PROSITE" id="PS50980"/>
    </source>
</evidence>
<dbReference type="Pfam" id="PF01039">
    <property type="entry name" value="Carboxyl_trans"/>
    <property type="match status" value="1"/>
</dbReference>
<keyword evidence="4 15" id="KW-0436">Ligase</keyword>
<dbReference type="InterPro" id="IPR005481">
    <property type="entry name" value="BC-like_N"/>
</dbReference>
<dbReference type="STRING" id="68895.RR42_m3698"/>
<dbReference type="SUPFAM" id="SSF51246">
    <property type="entry name" value="Rudiment single hybrid motif"/>
    <property type="match status" value="1"/>
</dbReference>
<feature type="domain" description="Biotin carboxylation" evidence="12">
    <location>
        <begin position="2"/>
        <end position="462"/>
    </location>
</feature>
<dbReference type="PROSITE" id="PS50968">
    <property type="entry name" value="BIOTINYL_LIPOYL"/>
    <property type="match status" value="1"/>
</dbReference>
<evidence type="ECO:0000256" key="7">
    <source>
        <dbReference type="ARBA" id="ARBA00023267"/>
    </source>
</evidence>
<dbReference type="PANTHER" id="PTHR48095:SF5">
    <property type="entry name" value="BLL7292 PROTEIN"/>
    <property type="match status" value="1"/>
</dbReference>
<evidence type="ECO:0000256" key="2">
    <source>
        <dbReference type="ARBA" id="ARBA00004956"/>
    </source>
</evidence>
<dbReference type="InterPro" id="IPR011054">
    <property type="entry name" value="Rudment_hybrid_motif"/>
</dbReference>
<dbReference type="Pfam" id="PF00364">
    <property type="entry name" value="Biotin_lipoyl"/>
    <property type="match status" value="1"/>
</dbReference>
<sequence length="1112" mass="116811">MTFRKLLIANRGEIAIRIARAAAAMDLQSMALYSEDDRDALHVRKADGAVALPGTGPRAYLDIAQVVDAARRSGCDVIHPGYGLLSENAEFAQACLDAGLAFVGPAPDVLRLFGDKARARALARECDVPVVPGSTGPTTLAATHAFFASLQAPGKAAGMMIKALAGGGGRGMRAVHAAADIDEAYARCVSEATAAFGNGAVYVERIVHAPRHIEIQVVADAAGGVIALGERECSLQRRHQKLVEVAPSPSLDAGMRARLAQAAITLARASAYRGIGTFEFLLGADGADGADGEFWFMEANPRLQVEHTVTEMVTGVDLVQVQLAIAAGQDLGHLGLAQAPAPRGIAVQLRINAEHLDAQGQLRPASGRIDAYEPPSGPGVRVDGAGHAGMTVNPRFDSLLAKLIVHEPGGDYARALAQAYRALCEFRIEGIDTNRRLLQDLLLRDDVRRNAVHTQYLDAALPALAAQSQGGDPGHPALHAVAAASSTQALASTLPDDLPDDAALLSAPMDGALAAVQVRPGDRVRRGQSLAIIEAMKMEHPLEAPGAGEVLRVLAAPGDVLRAGAPVIVLSLDEGGHHGAQAGAAVDPAHIRADLRDALARHALTQDAARPQAVDKHHARGGRTARENIAQLCDAGSFIEYGALAIAAQRQRRSVEDLERATPADGIVTGIGTVNAERFPATDARCMVLAYDYTVLAGTQGFYGHKKLDRMLALARQWRLPVVLFAEGGGGRPGDTDTPVVAGLDCTSFIQFARLSGQVPLVGIVSGRCFAGNAALLGCADVIIATRNATIGMGGPAMIEGGGLGVFAAEEVGPVSVQAPNGVIDVLVDDEIAAVETARRYLSYFQGDLPDWEAGDARALRHLIPENRLRSYDMRGVLAALADHDSVLELRAAFGAGIITALIRIEGRAFGCIANNPRHLGGAIDADAADKAARFMQLCDAHGLPIVSLCDTPGFMVGPEAEKTATVRHVSRLFVTAGALRVPFFTVVLRKGYGLGAQAMAGGSFSAPFFTAAWPSGEFGAMGIEGSIRLGFRKELEAVADPDEREALFARMIEGAYRRGRALNMASHLEIDAVIDPADTRHWLLRGLASALPASAARDTPAAGSRRFIDTW</sequence>